<feature type="domain" description="Mutator-like transposase" evidence="5">
    <location>
        <begin position="14"/>
        <end position="368"/>
    </location>
</feature>
<comment type="caution">
    <text evidence="6">The sequence shown here is derived from an EMBL/GenBank/DDBJ whole genome shotgun (WGS) entry which is preliminary data.</text>
</comment>
<organism evidence="6 7">
    <name type="scientific">Cymbomonas tetramitiformis</name>
    <dbReference type="NCBI Taxonomy" id="36881"/>
    <lineage>
        <taxon>Eukaryota</taxon>
        <taxon>Viridiplantae</taxon>
        <taxon>Chlorophyta</taxon>
        <taxon>Pyramimonadophyceae</taxon>
        <taxon>Pyramimonadales</taxon>
        <taxon>Pyramimonadaceae</taxon>
        <taxon>Cymbomonas</taxon>
    </lineage>
</organism>
<evidence type="ECO:0000256" key="3">
    <source>
        <dbReference type="SAM" id="MobiDB-lite"/>
    </source>
</evidence>
<dbReference type="PANTHER" id="PTHR23301">
    <property type="entry name" value="CHITIN BINDING PERITROPHIN-A"/>
    <property type="match status" value="1"/>
</dbReference>
<feature type="transmembrane region" description="Helical" evidence="4">
    <location>
        <begin position="1422"/>
        <end position="1445"/>
    </location>
</feature>
<keyword evidence="4" id="KW-0812">Transmembrane</keyword>
<keyword evidence="4" id="KW-1133">Transmembrane helix</keyword>
<feature type="compositionally biased region" description="Low complexity" evidence="3">
    <location>
        <begin position="666"/>
        <end position="718"/>
    </location>
</feature>
<feature type="region of interest" description="Disordered" evidence="3">
    <location>
        <begin position="990"/>
        <end position="1070"/>
    </location>
</feature>
<feature type="compositionally biased region" description="Low complexity" evidence="3">
    <location>
        <begin position="726"/>
        <end position="759"/>
    </location>
</feature>
<evidence type="ECO:0000256" key="2">
    <source>
        <dbReference type="ARBA" id="ARBA00023157"/>
    </source>
</evidence>
<evidence type="ECO:0000313" key="7">
    <source>
        <dbReference type="Proteomes" id="UP001190700"/>
    </source>
</evidence>
<dbReference type="Proteomes" id="UP001190700">
    <property type="component" value="Unassembled WGS sequence"/>
</dbReference>
<feature type="compositionally biased region" description="Low complexity" evidence="3">
    <location>
        <begin position="771"/>
        <end position="822"/>
    </location>
</feature>
<keyword evidence="2" id="KW-1015">Disulfide bond</keyword>
<feature type="region of interest" description="Disordered" evidence="3">
    <location>
        <begin position="1546"/>
        <end position="1588"/>
    </location>
</feature>
<evidence type="ECO:0000259" key="5">
    <source>
        <dbReference type="Pfam" id="PF20700"/>
    </source>
</evidence>
<feature type="transmembrane region" description="Helical" evidence="4">
    <location>
        <begin position="1337"/>
        <end position="1355"/>
    </location>
</feature>
<feature type="compositionally biased region" description="Basic and acidic residues" evidence="3">
    <location>
        <begin position="1012"/>
        <end position="1032"/>
    </location>
</feature>
<feature type="region of interest" description="Disordered" evidence="3">
    <location>
        <begin position="1456"/>
        <end position="1505"/>
    </location>
</feature>
<keyword evidence="4" id="KW-0472">Membrane</keyword>
<sequence length="1627" mass="173059">MLPSVTSEYEPHITNFGLASIIHLRCTYCPFTERSTTLETSSKVSSTYEVNTLHVLGEQTAGLAPTKVEKLFTTLGVDYTLHKTAHGSIQKRVGSEVEIMAKASCEKAFENEVITTMENVDRIEHSDGKDTVQLSVTGDCAWPTRGSGHSYASICGGFILMGAIHKKIISAAIFSKMCTVCENAEKEAVKQSKEPVYPEHDCFRGCRGIMADSDHLWRGSSKAMEPKGALCTALGLGKHCFTRDVLKAIVARIRYFTADEDSNMIAALNSALMPAWLRPVDKLSDPNHMQQIQYKLLEALRVKEKWKGGTLSKAVIDYLNRMYRYIIKSVAAKEDLEWALPEDEKVEWLSGAVMNVIDHAFGKHEHCGRYRVPLPDGTWHSWCGVDANDPDYKPHLPHGKFLNPNEPHGYYEKVKEVFASRLAKKEIALIWPFVFPVSIIGQSGRMGLWRTLMCLLAALAQQAVAQSPAYQPGETVHRDSFMRSGSRLVLQATALSVTPTSSPVTPSPSTSATSLPPTAAPTASPVTANPPTAVPTTFPPTTSPSTLRPTSSPSTRAPSTASPITITPSAAPTTVSPSTSSPTTAPTSHAPTRSPSTVAPTLTPTTLPTTAPTSRTPTSSPSTVAPTLTPTTLTPTTQEPTNAPSTLEPATSLPTGAPATRPPTLAPSTGHPTTTTPTSSPSTFAPTAPPTSLAPTSSAPTEPPTTAGPTMTPSTETPSSPPTAPPSTRGPTFSPSVPPTSSTPTSTPTLAPTITPTITRNPSATPTTLHPTVSPSTAAPSVTTAAPTRSPTAPPATLSPTLTPTTSPTTSSPSSGAPTHSPVTAMPSSVPTHAPSTLFSTGAVTNITECFQDSLWWRAPLSDSSIFHRCLPDLCRGVEKLEDVADQLCATDAAPLCRTGHTGVMCAVCNGSHVAHPSGQCTECTADLAKSPFLQLVFWVLVSTASAAGVFYVLWSEYLGSLFDEARLIGQQEGPAPAAHLEARKIVVSPQLSSPDTPQTAGAPRVSPRWAVSREDLATEAQRVEEGQESSKESPQTGRSTAAPQAAEKRDSAAEDVKGSQHGDSVCCRPGDDGPCYETMKLLVGFAQLVGWQRARLVQVPWPPHFSAAAGWLAVANLDPFGLPGVPCLFLGAGASSLAHVQLALAALLPFVLALLVFLHHTFAKHLHSGSASPAVAAAFWRFQERCWACSLLSIVLCAPAAVGGALRMFSWRHVDGNCYLATELATECLTPLHVTYMLVAAGVMSLYGLAVPAVLVVLYRHHGVAGTAREHLASIPFRSAAQGRGTAAWWGTWRVQGLPTDGSGNKLRGGQDAQDPWDPSRTAQLACMVAGYRAGCWGYELVQFGCRIVVFTVLCFPGPTGHQALTTMCILLAMAVMLVHMSPHRRGEDAITARLTAFGGCMVAYVATLEEEGLTPEAMTGAIDTILVLVVVAVFGYPAARHLLRVVRKGRHQRLLPKTKLPSAPPAAEDTSHPQKESAPAATGVNTTENDPDMQSILSGRSPVPFEEPVISPIRVSTSCGDLENNFVSPSWVAVENIDAIADDANGESSDNHFGQDFSGDPIENIGVDGESSDNHSGHDFNGDPKENIVVDDHLDIDVIGEHHDASEGYRDRYIDLNPDLDWSVQ</sequence>
<evidence type="ECO:0000256" key="1">
    <source>
        <dbReference type="ARBA" id="ARBA00022669"/>
    </source>
</evidence>
<feature type="transmembrane region" description="Helical" evidence="4">
    <location>
        <begin position="1187"/>
        <end position="1207"/>
    </location>
</feature>
<dbReference type="Pfam" id="PF20700">
    <property type="entry name" value="Mutator"/>
    <property type="match status" value="1"/>
</dbReference>
<dbReference type="InterPro" id="IPR051940">
    <property type="entry name" value="Chitin_bind-dev_reg"/>
</dbReference>
<feature type="transmembrane region" description="Helical" evidence="4">
    <location>
        <begin position="1392"/>
        <end position="1410"/>
    </location>
</feature>
<protein>
    <recommendedName>
        <fullName evidence="5">Mutator-like transposase domain-containing protein</fullName>
    </recommendedName>
</protein>
<feature type="transmembrane region" description="Helical" evidence="4">
    <location>
        <begin position="1361"/>
        <end position="1380"/>
    </location>
</feature>
<gene>
    <name evidence="6" type="ORF">CYMTET_19557</name>
</gene>
<feature type="region of interest" description="Disordered" evidence="3">
    <location>
        <begin position="497"/>
        <end position="830"/>
    </location>
</feature>
<accession>A0AAE0G6C1</accession>
<dbReference type="InterPro" id="IPR049012">
    <property type="entry name" value="Mutator_transp_dom"/>
</dbReference>
<feature type="compositionally biased region" description="Basic and acidic residues" evidence="3">
    <location>
        <begin position="1574"/>
        <end position="1588"/>
    </location>
</feature>
<evidence type="ECO:0000256" key="4">
    <source>
        <dbReference type="SAM" id="Phobius"/>
    </source>
</evidence>
<feature type="compositionally biased region" description="Low complexity" evidence="3">
    <location>
        <begin position="543"/>
        <end position="637"/>
    </location>
</feature>
<dbReference type="PANTHER" id="PTHR23301:SF0">
    <property type="entry name" value="CHITIN-BINDING TYPE-2 DOMAIN-CONTAINING PROTEIN-RELATED"/>
    <property type="match status" value="1"/>
</dbReference>
<dbReference type="EMBL" id="LGRX02009140">
    <property type="protein sequence ID" value="KAK3272127.1"/>
    <property type="molecule type" value="Genomic_DNA"/>
</dbReference>
<evidence type="ECO:0000313" key="6">
    <source>
        <dbReference type="EMBL" id="KAK3272127.1"/>
    </source>
</evidence>
<feature type="compositionally biased region" description="Low complexity" evidence="3">
    <location>
        <begin position="497"/>
        <end position="536"/>
    </location>
</feature>
<proteinExistence type="predicted"/>
<name>A0AAE0G6C1_9CHLO</name>
<feature type="transmembrane region" description="Helical" evidence="4">
    <location>
        <begin position="1138"/>
        <end position="1159"/>
    </location>
</feature>
<feature type="compositionally biased region" description="Polar residues" evidence="3">
    <location>
        <begin position="760"/>
        <end position="770"/>
    </location>
</feature>
<dbReference type="GO" id="GO:0008061">
    <property type="term" value="F:chitin binding"/>
    <property type="evidence" value="ECO:0007669"/>
    <property type="project" value="UniProtKB-KW"/>
</dbReference>
<feature type="compositionally biased region" description="Basic and acidic residues" evidence="3">
    <location>
        <begin position="1047"/>
        <end position="1061"/>
    </location>
</feature>
<feature type="compositionally biased region" description="Polar residues" evidence="3">
    <location>
        <begin position="990"/>
        <end position="1000"/>
    </location>
</feature>
<feature type="transmembrane region" description="Helical" evidence="4">
    <location>
        <begin position="1237"/>
        <end position="1260"/>
    </location>
</feature>
<keyword evidence="1" id="KW-0147">Chitin-binding</keyword>
<feature type="compositionally biased region" description="Polar residues" evidence="3">
    <location>
        <begin position="638"/>
        <end position="654"/>
    </location>
</feature>
<keyword evidence="7" id="KW-1185">Reference proteome</keyword>
<feature type="compositionally biased region" description="Polar residues" evidence="3">
    <location>
        <begin position="1033"/>
        <end position="1043"/>
    </location>
</feature>
<reference evidence="6 7" key="1">
    <citation type="journal article" date="2015" name="Genome Biol. Evol.">
        <title>Comparative Genomics of a Bacterivorous Green Alga Reveals Evolutionary Causalities and Consequences of Phago-Mixotrophic Mode of Nutrition.</title>
        <authorList>
            <person name="Burns J.A."/>
            <person name="Paasch A."/>
            <person name="Narechania A."/>
            <person name="Kim E."/>
        </authorList>
    </citation>
    <scope>NUCLEOTIDE SEQUENCE [LARGE SCALE GENOMIC DNA]</scope>
    <source>
        <strain evidence="6 7">PLY_AMNH</strain>
    </source>
</reference>